<dbReference type="InterPro" id="IPR023997">
    <property type="entry name" value="TonB-dep_OMP_SusC/RagA_CS"/>
</dbReference>
<dbReference type="Gene3D" id="2.170.130.10">
    <property type="entry name" value="TonB-dependent receptor, plug domain"/>
    <property type="match status" value="1"/>
</dbReference>
<dbReference type="EMBL" id="FZNT01000005">
    <property type="protein sequence ID" value="SNR54222.1"/>
    <property type="molecule type" value="Genomic_DNA"/>
</dbReference>
<keyword evidence="7 8" id="KW-0998">Cell outer membrane</keyword>
<dbReference type="GO" id="GO:0009279">
    <property type="term" value="C:cell outer membrane"/>
    <property type="evidence" value="ECO:0007669"/>
    <property type="project" value="UniProtKB-SubCell"/>
</dbReference>
<keyword evidence="5 9" id="KW-0798">TonB box</keyword>
<sequence>MFLLSCFLPFVTFAQELEVSGMVVSIQDGLPLPGVTILIKGENSGTTSDFDGNYSIRVSSTDAELIFSYIGYADQNITVNGRQNINVSLKQATTDLDEVIVVGYGTARRGDVTGAVASVKGSSIEKGRPLSVQSALAGRVAGVQISQTDNSPGAGMRILIRGGSTLTGGNQPLYVIDNFPIIPDDSDPSQNPLADLNPNDIESIEVLKDASATAVYGALGANGVILITTKLGKTGKPQINFQYNSGVSVMTNTPNILNDQEYLNWQIERGPQLNFLNSGNQTKEQQWIDIKNSGQRGSVWIDRITRPALTNQADISFSGGSDGMKYRLSAGYLGQEGVIKNSDLNRTNLSANIQQKIGKNIKIGSNITYSLKKTKGLVTVWDQNSLLKTVFQLNPFMPDDFEISEFPVDDPTFIFNSENVLTFIDEVQNFSETERTLGNLFFEYKLTDNLRWWTSYGINRFRNSDSQFYPTTVRRGQDPNGFAKFRTRNTENTNFQTRLNYNKSVNKHSFNATAVFEARTQNVNLQTFGASNFEEQSLGLFDLSSASQADFPVNLSEETTAASYLARLGYSYANKYLLTASFRGDADSRFGSNNKWGYFPSIALGWIASEEKFMKDSNTFDLFKLRISYGETGNSQIPTYQSLARLNTQRYIFDDALAVGQVPGSIANPDLQWEITTQYNVGLDLAFLNNRISVTADAYYKETNDLLLDVQLPLTSGFQTAVKNVGSISSKGFELALNTVNIETEDFRWNTAFTFSTNKTKVLDLGEREEMYFSRVFNYNFRDEILLRVGEEVGTFVGYIEDQVLNSQTEIANSPDSQLLENIPGQVKFKDVNGDGVIDSNDRVIIGNTQPDFIGGFNSEINYKNFDFSFFLRWSYGNDVINANTLFLDRVGNGNWNTLAGFADNAFSPLNPNGTVHGQVPDTYSNFMKSNLIEDGSYLKCDYITLGYTLPSNIWPKSYIKSMRLFARVNNPFMITRYGWFDPEVSSGFGTVAKVGPGVDFASYPRSVTFTIGASINL</sequence>
<protein>
    <submittedName>
        <fullName evidence="12">TonB-linked outer membrane protein, SusC/RagA family</fullName>
    </submittedName>
</protein>
<keyword evidence="3 8" id="KW-1134">Transmembrane beta strand</keyword>
<dbReference type="InterPro" id="IPR000531">
    <property type="entry name" value="Beta-barrel_TonB"/>
</dbReference>
<dbReference type="InterPro" id="IPR008969">
    <property type="entry name" value="CarboxyPept-like_regulatory"/>
</dbReference>
<feature type="domain" description="TonB-dependent receptor plug" evidence="11">
    <location>
        <begin position="111"/>
        <end position="224"/>
    </location>
</feature>
<name>A0A238X6G0_9FLAO</name>
<feature type="domain" description="TonB-dependent receptor-like beta-barrel" evidence="10">
    <location>
        <begin position="426"/>
        <end position="766"/>
    </location>
</feature>
<evidence type="ECO:0000256" key="3">
    <source>
        <dbReference type="ARBA" id="ARBA00022452"/>
    </source>
</evidence>
<dbReference type="SUPFAM" id="SSF49464">
    <property type="entry name" value="Carboxypeptidase regulatory domain-like"/>
    <property type="match status" value="1"/>
</dbReference>
<proteinExistence type="inferred from homology"/>
<keyword evidence="2 8" id="KW-0813">Transport</keyword>
<evidence type="ECO:0000259" key="10">
    <source>
        <dbReference type="Pfam" id="PF00593"/>
    </source>
</evidence>
<evidence type="ECO:0000256" key="2">
    <source>
        <dbReference type="ARBA" id="ARBA00022448"/>
    </source>
</evidence>
<evidence type="ECO:0000256" key="6">
    <source>
        <dbReference type="ARBA" id="ARBA00023136"/>
    </source>
</evidence>
<evidence type="ECO:0000313" key="13">
    <source>
        <dbReference type="Proteomes" id="UP000198384"/>
    </source>
</evidence>
<evidence type="ECO:0000256" key="1">
    <source>
        <dbReference type="ARBA" id="ARBA00004571"/>
    </source>
</evidence>
<reference evidence="12 13" key="1">
    <citation type="submission" date="2017-06" db="EMBL/GenBank/DDBJ databases">
        <authorList>
            <person name="Kim H.J."/>
            <person name="Triplett B.A."/>
        </authorList>
    </citation>
    <scope>NUCLEOTIDE SEQUENCE [LARGE SCALE GENOMIC DNA]</scope>
    <source>
        <strain evidence="12 13">DSM 29150</strain>
    </source>
</reference>
<keyword evidence="4 8" id="KW-0812">Transmembrane</keyword>
<dbReference type="Proteomes" id="UP000198384">
    <property type="component" value="Unassembled WGS sequence"/>
</dbReference>
<dbReference type="SUPFAM" id="SSF56935">
    <property type="entry name" value="Porins"/>
    <property type="match status" value="1"/>
</dbReference>
<dbReference type="Pfam" id="PF07715">
    <property type="entry name" value="Plug"/>
    <property type="match status" value="1"/>
</dbReference>
<dbReference type="InterPro" id="IPR039426">
    <property type="entry name" value="TonB-dep_rcpt-like"/>
</dbReference>
<gene>
    <name evidence="12" type="ORF">SAMN06265371_1052</name>
</gene>
<dbReference type="Gene3D" id="2.60.40.1120">
    <property type="entry name" value="Carboxypeptidase-like, regulatory domain"/>
    <property type="match status" value="1"/>
</dbReference>
<dbReference type="Gene3D" id="2.40.170.20">
    <property type="entry name" value="TonB-dependent receptor, beta-barrel domain"/>
    <property type="match status" value="1"/>
</dbReference>
<comment type="similarity">
    <text evidence="8 9">Belongs to the TonB-dependent receptor family.</text>
</comment>
<evidence type="ECO:0000256" key="7">
    <source>
        <dbReference type="ARBA" id="ARBA00023237"/>
    </source>
</evidence>
<dbReference type="InterPro" id="IPR012910">
    <property type="entry name" value="Plug_dom"/>
</dbReference>
<dbReference type="Pfam" id="PF13715">
    <property type="entry name" value="CarbopepD_reg_2"/>
    <property type="match status" value="1"/>
</dbReference>
<dbReference type="AlphaFoldDB" id="A0A238X6G0"/>
<dbReference type="PROSITE" id="PS52016">
    <property type="entry name" value="TONB_DEPENDENT_REC_3"/>
    <property type="match status" value="1"/>
</dbReference>
<dbReference type="InterPro" id="IPR037066">
    <property type="entry name" value="Plug_dom_sf"/>
</dbReference>
<dbReference type="NCBIfam" id="TIGR04057">
    <property type="entry name" value="SusC_RagA_signa"/>
    <property type="match status" value="1"/>
</dbReference>
<evidence type="ECO:0000313" key="12">
    <source>
        <dbReference type="EMBL" id="SNR54222.1"/>
    </source>
</evidence>
<evidence type="ECO:0000259" key="11">
    <source>
        <dbReference type="Pfam" id="PF07715"/>
    </source>
</evidence>
<evidence type="ECO:0000256" key="8">
    <source>
        <dbReference type="PROSITE-ProRule" id="PRU01360"/>
    </source>
</evidence>
<evidence type="ECO:0000256" key="4">
    <source>
        <dbReference type="ARBA" id="ARBA00022692"/>
    </source>
</evidence>
<comment type="subcellular location">
    <subcellularLocation>
        <location evidence="1 8">Cell outer membrane</location>
        <topology evidence="1 8">Multi-pass membrane protein</topology>
    </subcellularLocation>
</comment>
<dbReference type="NCBIfam" id="TIGR04056">
    <property type="entry name" value="OMP_RagA_SusC"/>
    <property type="match status" value="1"/>
</dbReference>
<organism evidence="12 13">
    <name type="scientific">Lutibacter agarilyticus</name>
    <dbReference type="NCBI Taxonomy" id="1109740"/>
    <lineage>
        <taxon>Bacteria</taxon>
        <taxon>Pseudomonadati</taxon>
        <taxon>Bacteroidota</taxon>
        <taxon>Flavobacteriia</taxon>
        <taxon>Flavobacteriales</taxon>
        <taxon>Flavobacteriaceae</taxon>
        <taxon>Lutibacter</taxon>
    </lineage>
</organism>
<dbReference type="InterPro" id="IPR036942">
    <property type="entry name" value="Beta-barrel_TonB_sf"/>
</dbReference>
<dbReference type="Pfam" id="PF00593">
    <property type="entry name" value="TonB_dep_Rec_b-barrel"/>
    <property type="match status" value="1"/>
</dbReference>
<accession>A0A238X6G0</accession>
<evidence type="ECO:0000256" key="5">
    <source>
        <dbReference type="ARBA" id="ARBA00023077"/>
    </source>
</evidence>
<dbReference type="InterPro" id="IPR023996">
    <property type="entry name" value="TonB-dep_OMP_SusC/RagA"/>
</dbReference>
<keyword evidence="13" id="KW-1185">Reference proteome</keyword>
<keyword evidence="6 8" id="KW-0472">Membrane</keyword>
<evidence type="ECO:0000256" key="9">
    <source>
        <dbReference type="RuleBase" id="RU003357"/>
    </source>
</evidence>